<sequence length="547" mass="62876">MRIMKQGTGLVMGVGLLLLCGAAVSANTTNYEPTWESLGNYEAPEWYEDAKLGFWVHWGVYSVPAFKGDHAAEWYGRRMYQKDGQSQFNRAYAQHRHHLDKYGDPAEFGYKDFIPMFKAENFDADLWADLCIRGGAKFFTMMGVHHDSFCLWDTKLSKWNSVNMGPKRDLVNEMAKAVRKRGLKFGVSNHSAWNYMFFQWNHINQYDAKNPANQDLYGNPVYPKELAEARFREGETRGEWFERARNTVTPSQRDLDRWLARTKELADMYQPDLYYFDWGMNPPAFESRRKEFAAHYYNNAIRFGQGAFGSPNVVLNYKNGSTFKPGSAVRDFERGGMDQIAGMAWQTDDCVYDDHNWGYVPDTPIKPTNQIVDQLMDIISKRGVLMLSFAPKPDGTFPEEQKTMMYELGDWLEACGEAVYSTRPYVVHGVVGEQWGKRNEHGVKLYESTIEDVRFTRNKANSVLYATMLKWPGEKLVLETFKGVDLSGVKFVSLLGTDGELLWEQTEAGLEIQLTKEPSYGMAYPIRIEFETRIPAPAKTMPRGERK</sequence>
<dbReference type="InterPro" id="IPR017853">
    <property type="entry name" value="GH"/>
</dbReference>
<dbReference type="SMART" id="SM00812">
    <property type="entry name" value="Alpha_L_fucos"/>
    <property type="match status" value="1"/>
</dbReference>
<dbReference type="InterPro" id="IPR013780">
    <property type="entry name" value="Glyco_hydro_b"/>
</dbReference>
<reference evidence="10 11" key="1">
    <citation type="submission" date="2019-04" db="EMBL/GenBank/DDBJ databases">
        <authorList>
            <person name="Van Vliet M D."/>
        </authorList>
    </citation>
    <scope>NUCLEOTIDE SEQUENCE [LARGE SCALE GENOMIC DNA]</scope>
    <source>
        <strain evidence="10 11">F21</strain>
    </source>
</reference>
<dbReference type="AlphaFoldDB" id="A0A6C2UG68"/>
<evidence type="ECO:0000259" key="8">
    <source>
        <dbReference type="Pfam" id="PF01120"/>
    </source>
</evidence>
<evidence type="ECO:0000256" key="2">
    <source>
        <dbReference type="ARBA" id="ARBA00007951"/>
    </source>
</evidence>
<dbReference type="InterPro" id="IPR031919">
    <property type="entry name" value="Fucosidase_C"/>
</dbReference>
<evidence type="ECO:0000256" key="7">
    <source>
        <dbReference type="SAM" id="SignalP"/>
    </source>
</evidence>
<evidence type="ECO:0000256" key="1">
    <source>
        <dbReference type="ARBA" id="ARBA00004071"/>
    </source>
</evidence>
<comment type="function">
    <text evidence="1">Alpha-L-fucosidase is responsible for hydrolyzing the alpha-1,6-linked fucose joined to the reducing-end N-acetylglucosamine of the carbohydrate moieties of glycoproteins.</text>
</comment>
<dbReference type="Pfam" id="PF01120">
    <property type="entry name" value="Alpha_L_fucos"/>
    <property type="match status" value="1"/>
</dbReference>
<dbReference type="GO" id="GO:0005764">
    <property type="term" value="C:lysosome"/>
    <property type="evidence" value="ECO:0007669"/>
    <property type="project" value="TreeGrafter"/>
</dbReference>
<evidence type="ECO:0000256" key="3">
    <source>
        <dbReference type="ARBA" id="ARBA00012662"/>
    </source>
</evidence>
<keyword evidence="5" id="KW-0378">Hydrolase</keyword>
<dbReference type="PIRSF" id="PIRSF001092">
    <property type="entry name" value="Alpha-L-fucosidase"/>
    <property type="match status" value="1"/>
</dbReference>
<keyword evidence="11" id="KW-1185">Reference proteome</keyword>
<proteinExistence type="inferred from homology"/>
<dbReference type="Gene3D" id="2.60.40.1180">
    <property type="entry name" value="Golgi alpha-mannosidase II"/>
    <property type="match status" value="1"/>
</dbReference>
<organism evidence="10 11">
    <name type="scientific">Pontiella sulfatireligans</name>
    <dbReference type="NCBI Taxonomy" id="2750658"/>
    <lineage>
        <taxon>Bacteria</taxon>
        <taxon>Pseudomonadati</taxon>
        <taxon>Kiritimatiellota</taxon>
        <taxon>Kiritimatiellia</taxon>
        <taxon>Kiritimatiellales</taxon>
        <taxon>Pontiellaceae</taxon>
        <taxon>Pontiella</taxon>
    </lineage>
</organism>
<evidence type="ECO:0000256" key="6">
    <source>
        <dbReference type="ARBA" id="ARBA00023295"/>
    </source>
</evidence>
<dbReference type="InterPro" id="IPR057739">
    <property type="entry name" value="Glyco_hydro_29_N"/>
</dbReference>
<dbReference type="InterPro" id="IPR016286">
    <property type="entry name" value="FUC_metazoa-typ"/>
</dbReference>
<evidence type="ECO:0000256" key="4">
    <source>
        <dbReference type="ARBA" id="ARBA00022729"/>
    </source>
</evidence>
<dbReference type="Proteomes" id="UP000346198">
    <property type="component" value="Unassembled WGS sequence"/>
</dbReference>
<comment type="similarity">
    <text evidence="2">Belongs to the glycosyl hydrolase 29 family.</text>
</comment>
<dbReference type="SUPFAM" id="SSF51445">
    <property type="entry name" value="(Trans)glycosidases"/>
    <property type="match status" value="1"/>
</dbReference>
<keyword evidence="6" id="KW-0326">Glycosidase</keyword>
<evidence type="ECO:0000313" key="11">
    <source>
        <dbReference type="Proteomes" id="UP000346198"/>
    </source>
</evidence>
<keyword evidence="4 7" id="KW-0732">Signal</keyword>
<dbReference type="GO" id="GO:0004560">
    <property type="term" value="F:alpha-L-fucosidase activity"/>
    <property type="evidence" value="ECO:0007669"/>
    <property type="project" value="InterPro"/>
</dbReference>
<evidence type="ECO:0000313" key="10">
    <source>
        <dbReference type="EMBL" id="VGO18863.1"/>
    </source>
</evidence>
<dbReference type="EC" id="3.2.1.51" evidence="3"/>
<dbReference type="Pfam" id="PF16757">
    <property type="entry name" value="Fucosidase_C"/>
    <property type="match status" value="1"/>
</dbReference>
<dbReference type="PANTHER" id="PTHR10030:SF37">
    <property type="entry name" value="ALPHA-L-FUCOSIDASE-RELATED"/>
    <property type="match status" value="1"/>
</dbReference>
<dbReference type="InterPro" id="IPR000933">
    <property type="entry name" value="Glyco_hydro_29"/>
</dbReference>
<dbReference type="PANTHER" id="PTHR10030">
    <property type="entry name" value="ALPHA-L-FUCOSIDASE"/>
    <property type="match status" value="1"/>
</dbReference>
<dbReference type="GO" id="GO:0006004">
    <property type="term" value="P:fucose metabolic process"/>
    <property type="evidence" value="ECO:0007669"/>
    <property type="project" value="InterPro"/>
</dbReference>
<dbReference type="GO" id="GO:0016139">
    <property type="term" value="P:glycoside catabolic process"/>
    <property type="evidence" value="ECO:0007669"/>
    <property type="project" value="TreeGrafter"/>
</dbReference>
<accession>A0A6C2UG68</accession>
<evidence type="ECO:0000259" key="9">
    <source>
        <dbReference type="Pfam" id="PF16757"/>
    </source>
</evidence>
<gene>
    <name evidence="10" type="ORF">SCARR_00916</name>
</gene>
<protein>
    <recommendedName>
        <fullName evidence="3">alpha-L-fucosidase</fullName>
        <ecNumber evidence="3">3.2.1.51</ecNumber>
    </recommendedName>
</protein>
<dbReference type="EMBL" id="CAAHFH010000001">
    <property type="protein sequence ID" value="VGO18863.1"/>
    <property type="molecule type" value="Genomic_DNA"/>
</dbReference>
<name>A0A6C2UG68_9BACT</name>
<evidence type="ECO:0000256" key="5">
    <source>
        <dbReference type="ARBA" id="ARBA00022801"/>
    </source>
</evidence>
<feature type="signal peptide" evidence="7">
    <location>
        <begin position="1"/>
        <end position="25"/>
    </location>
</feature>
<dbReference type="Gene3D" id="3.20.20.80">
    <property type="entry name" value="Glycosidases"/>
    <property type="match status" value="1"/>
</dbReference>
<feature type="domain" description="Glycoside hydrolase family 29 N-terminal" evidence="8">
    <location>
        <begin position="23"/>
        <end position="417"/>
    </location>
</feature>
<feature type="chain" id="PRO_5025561760" description="alpha-L-fucosidase" evidence="7">
    <location>
        <begin position="26"/>
        <end position="547"/>
    </location>
</feature>
<feature type="domain" description="Alpha-L-fucosidase C-terminal" evidence="9">
    <location>
        <begin position="448"/>
        <end position="516"/>
    </location>
</feature>